<dbReference type="Proteomes" id="UP000708208">
    <property type="component" value="Unassembled WGS sequence"/>
</dbReference>
<evidence type="ECO:0000313" key="3">
    <source>
        <dbReference type="Proteomes" id="UP000708208"/>
    </source>
</evidence>
<proteinExistence type="predicted"/>
<comment type="caution">
    <text evidence="2">The sequence shown here is derived from an EMBL/GenBank/DDBJ whole genome shotgun (WGS) entry which is preliminary data.</text>
</comment>
<dbReference type="InterPro" id="IPR038901">
    <property type="entry name" value="HEXDC-like"/>
</dbReference>
<dbReference type="EMBL" id="CAJVCH010512249">
    <property type="protein sequence ID" value="CAG7821468.1"/>
    <property type="molecule type" value="Genomic_DNA"/>
</dbReference>
<dbReference type="GO" id="GO:0015929">
    <property type="term" value="F:hexosaminidase activity"/>
    <property type="evidence" value="ECO:0007669"/>
    <property type="project" value="InterPro"/>
</dbReference>
<name>A0A8J2KQW9_9HEXA</name>
<dbReference type="OrthoDB" id="10023921at2759"/>
<keyword evidence="3" id="KW-1185">Reference proteome</keyword>
<accession>A0A8J2KQW9</accession>
<protein>
    <submittedName>
        <fullName evidence="2">Uncharacterized protein</fullName>
    </submittedName>
</protein>
<sequence length="196" mass="23007">MLTGWQRYDHFSVPCELLPSAVPSLISCMTYLNTSKLVRMEEVFTNVSEILDCTTRLEYCHFPGSSVHQEIKHLYRLQLSFQRIKKSNIYLGWANRANLLMRFSSPSYIDQIFSEVSSLKNDVQRIEAQLENSLREVFPEWSVNEWMFVNYRPFSDEINKLYMGLSQLIDQTHFPVRPLVYPGRGNRNNDVVLTEL</sequence>
<evidence type="ECO:0000313" key="2">
    <source>
        <dbReference type="EMBL" id="CAG7821468.1"/>
    </source>
</evidence>
<gene>
    <name evidence="2" type="ORF">AFUS01_LOCUS31804</name>
</gene>
<dbReference type="PROSITE" id="PS51257">
    <property type="entry name" value="PROKAR_LIPOPROTEIN"/>
    <property type="match status" value="1"/>
</dbReference>
<dbReference type="PANTHER" id="PTHR21040">
    <property type="entry name" value="BCDNA.GH04120"/>
    <property type="match status" value="1"/>
</dbReference>
<keyword evidence="1" id="KW-0175">Coiled coil</keyword>
<reference evidence="2" key="1">
    <citation type="submission" date="2021-06" db="EMBL/GenBank/DDBJ databases">
        <authorList>
            <person name="Hodson N. C."/>
            <person name="Mongue J. A."/>
            <person name="Jaron S. K."/>
        </authorList>
    </citation>
    <scope>NUCLEOTIDE SEQUENCE</scope>
</reference>
<feature type="coiled-coil region" evidence="1">
    <location>
        <begin position="109"/>
        <end position="136"/>
    </location>
</feature>
<dbReference type="PANTHER" id="PTHR21040:SF12">
    <property type="entry name" value="BETA-N-ACETYLHEXOSAMINIDASE"/>
    <property type="match status" value="1"/>
</dbReference>
<evidence type="ECO:0000256" key="1">
    <source>
        <dbReference type="SAM" id="Coils"/>
    </source>
</evidence>
<dbReference type="AlphaFoldDB" id="A0A8J2KQW9"/>
<organism evidence="2 3">
    <name type="scientific">Allacma fusca</name>
    <dbReference type="NCBI Taxonomy" id="39272"/>
    <lineage>
        <taxon>Eukaryota</taxon>
        <taxon>Metazoa</taxon>
        <taxon>Ecdysozoa</taxon>
        <taxon>Arthropoda</taxon>
        <taxon>Hexapoda</taxon>
        <taxon>Collembola</taxon>
        <taxon>Symphypleona</taxon>
        <taxon>Sminthuridae</taxon>
        <taxon>Allacma</taxon>
    </lineage>
</organism>